<dbReference type="eggNOG" id="arCOG09993">
    <property type="taxonomic scope" value="Archaea"/>
</dbReference>
<gene>
    <name evidence="1" type="ORF">MetMK1DRAFT_00009410</name>
</gene>
<evidence type="ECO:0000313" key="2">
    <source>
        <dbReference type="Proteomes" id="UP000003980"/>
    </source>
</evidence>
<keyword evidence="2" id="KW-1185">Reference proteome</keyword>
<dbReference type="EMBL" id="JH597761">
    <property type="protein sequence ID" value="EHP70439.1"/>
    <property type="molecule type" value="Genomic_DNA"/>
</dbReference>
<dbReference type="HOGENOM" id="CLU_3387489_0_0_2"/>
<sequence>MQTQREVKGEELLEIIDAIYHINEAMKVAMSY</sequence>
<accession>H2C2G8</accession>
<protein>
    <submittedName>
        <fullName evidence="1">Uncharacterized protein</fullName>
    </submittedName>
</protein>
<reference evidence="1 2" key="1">
    <citation type="submission" date="2012-01" db="EMBL/GenBank/DDBJ databases">
        <title>Improved High-Quality Draft sequence of Metallosphaera yellowstonensis MK1.</title>
        <authorList>
            <consortium name="US DOE Joint Genome Institute"/>
            <person name="Lucas S."/>
            <person name="Han J."/>
            <person name="Cheng J.-F."/>
            <person name="Goodwin L."/>
            <person name="Pitluck S."/>
            <person name="Peters L."/>
            <person name="Teshima H."/>
            <person name="Detter J.C."/>
            <person name="Han C."/>
            <person name="Tapia R."/>
            <person name="Land M."/>
            <person name="Hauser L."/>
            <person name="Kyrpides N."/>
            <person name="Kozubal M."/>
            <person name="Macur R.E."/>
            <person name="Jay Z."/>
            <person name="Inskeep W."/>
            <person name="Woyke T."/>
        </authorList>
    </citation>
    <scope>NUCLEOTIDE SEQUENCE [LARGE SCALE GENOMIC DNA]</scope>
    <source>
        <strain evidence="1 2">MK1</strain>
    </source>
</reference>
<dbReference type="AlphaFoldDB" id="H2C2G8"/>
<evidence type="ECO:0000313" key="1">
    <source>
        <dbReference type="EMBL" id="EHP70439.1"/>
    </source>
</evidence>
<proteinExistence type="predicted"/>
<name>H2C2G8_9CREN</name>
<dbReference type="Proteomes" id="UP000003980">
    <property type="component" value="Unassembled WGS sequence"/>
</dbReference>
<organism evidence="1 2">
    <name type="scientific">Metallosphaera yellowstonensis MK1</name>
    <dbReference type="NCBI Taxonomy" id="671065"/>
    <lineage>
        <taxon>Archaea</taxon>
        <taxon>Thermoproteota</taxon>
        <taxon>Thermoprotei</taxon>
        <taxon>Sulfolobales</taxon>
        <taxon>Sulfolobaceae</taxon>
        <taxon>Metallosphaera</taxon>
    </lineage>
</organism>